<evidence type="ECO:0000313" key="3">
    <source>
        <dbReference type="Proteomes" id="UP000796880"/>
    </source>
</evidence>
<dbReference type="GO" id="GO:0005634">
    <property type="term" value="C:nucleus"/>
    <property type="evidence" value="ECO:0007669"/>
    <property type="project" value="TreeGrafter"/>
</dbReference>
<organism evidence="2 3">
    <name type="scientific">Rhamnella rubrinervis</name>
    <dbReference type="NCBI Taxonomy" id="2594499"/>
    <lineage>
        <taxon>Eukaryota</taxon>
        <taxon>Viridiplantae</taxon>
        <taxon>Streptophyta</taxon>
        <taxon>Embryophyta</taxon>
        <taxon>Tracheophyta</taxon>
        <taxon>Spermatophyta</taxon>
        <taxon>Magnoliopsida</taxon>
        <taxon>eudicotyledons</taxon>
        <taxon>Gunneridae</taxon>
        <taxon>Pentapetalae</taxon>
        <taxon>rosids</taxon>
        <taxon>fabids</taxon>
        <taxon>Rosales</taxon>
        <taxon>Rhamnaceae</taxon>
        <taxon>rhamnoid group</taxon>
        <taxon>Rhamneae</taxon>
        <taxon>Rhamnella</taxon>
    </lineage>
</organism>
<name>A0A8K0E289_9ROSA</name>
<dbReference type="InterPro" id="IPR001650">
    <property type="entry name" value="Helicase_C-like"/>
</dbReference>
<dbReference type="GO" id="GO:0006289">
    <property type="term" value="P:nucleotide-excision repair"/>
    <property type="evidence" value="ECO:0007669"/>
    <property type="project" value="TreeGrafter"/>
</dbReference>
<dbReference type="GO" id="GO:0036297">
    <property type="term" value="P:interstrand cross-link repair"/>
    <property type="evidence" value="ECO:0007669"/>
    <property type="project" value="TreeGrafter"/>
</dbReference>
<dbReference type="AlphaFoldDB" id="A0A8K0E289"/>
<dbReference type="OrthoDB" id="18781at2759"/>
<dbReference type="Proteomes" id="UP000796880">
    <property type="component" value="Unassembled WGS sequence"/>
</dbReference>
<comment type="caution">
    <text evidence="2">The sequence shown here is derived from an EMBL/GenBank/DDBJ whole genome shotgun (WGS) entry which is preliminary data.</text>
</comment>
<dbReference type="InterPro" id="IPR027417">
    <property type="entry name" value="P-loop_NTPase"/>
</dbReference>
<dbReference type="SMART" id="SM00490">
    <property type="entry name" value="HELICc"/>
    <property type="match status" value="1"/>
</dbReference>
<evidence type="ECO:0000259" key="1">
    <source>
        <dbReference type="SMART" id="SM00490"/>
    </source>
</evidence>
<feature type="domain" description="Helicase C-terminal" evidence="1">
    <location>
        <begin position="53"/>
        <end position="146"/>
    </location>
</feature>
<dbReference type="EMBL" id="VOIH02000009">
    <property type="protein sequence ID" value="KAF3438244.1"/>
    <property type="molecule type" value="Genomic_DNA"/>
</dbReference>
<dbReference type="PANTHER" id="PTHR47957:SF3">
    <property type="entry name" value="ATP-DEPENDENT HELICASE HRQ1"/>
    <property type="match status" value="1"/>
</dbReference>
<sequence>MLTLPVHAYAHISSRLIHQELPNLPKMELIQNEGSPSARKLVILWNPILRQETEVCNQLNSNFYGCDRLAILEETAHNPIDSICAYCAGYIAEDRRSIERDFFGRKLCGIAATNALELGIDVTLYLGFPDNIASLWQQAGRAGRRERPSLAVYVAFDDPRDQHFMTYPRKHFGGPIERCHIDAQKKQLYDGAVYICQGRTYLVQSLDLSSKIAFCVEADLKYYTRLQDCTDIHIISSDIAYPTRVGTAAKADPCKAVWVPVPQSTKLAVAINNLDFRAGLHAASHAVLNVVPLYNFGCHEYTEVLHKDAAIMFIKGVLDAEQGSEGPMAE</sequence>
<reference evidence="2" key="1">
    <citation type="submission" date="2020-03" db="EMBL/GenBank/DDBJ databases">
        <title>A high-quality chromosome-level genome assembly of a woody plant with both climbing and erect habits, Rhamnella rubrinervis.</title>
        <authorList>
            <person name="Lu Z."/>
            <person name="Yang Y."/>
            <person name="Zhu X."/>
            <person name="Sun Y."/>
        </authorList>
    </citation>
    <scope>NUCLEOTIDE SEQUENCE</scope>
    <source>
        <strain evidence="2">BYM</strain>
        <tissue evidence="2">Leaf</tissue>
    </source>
</reference>
<keyword evidence="3" id="KW-1185">Reference proteome</keyword>
<protein>
    <recommendedName>
        <fullName evidence="1">Helicase C-terminal domain-containing protein</fullName>
    </recommendedName>
</protein>
<dbReference type="Pfam" id="PF00271">
    <property type="entry name" value="Helicase_C"/>
    <property type="match status" value="1"/>
</dbReference>
<evidence type="ECO:0000313" key="2">
    <source>
        <dbReference type="EMBL" id="KAF3438244.1"/>
    </source>
</evidence>
<gene>
    <name evidence="2" type="ORF">FNV43_RR21005</name>
</gene>
<accession>A0A8K0E289</accession>
<dbReference type="GO" id="GO:0043138">
    <property type="term" value="F:3'-5' DNA helicase activity"/>
    <property type="evidence" value="ECO:0007669"/>
    <property type="project" value="TreeGrafter"/>
</dbReference>
<dbReference type="PANTHER" id="PTHR47957">
    <property type="entry name" value="ATP-DEPENDENT HELICASE HRQ1"/>
    <property type="match status" value="1"/>
</dbReference>
<dbReference type="Gene3D" id="3.40.50.300">
    <property type="entry name" value="P-loop containing nucleotide triphosphate hydrolases"/>
    <property type="match status" value="1"/>
</dbReference>
<proteinExistence type="predicted"/>
<dbReference type="SUPFAM" id="SSF52540">
    <property type="entry name" value="P-loop containing nucleoside triphosphate hydrolases"/>
    <property type="match status" value="1"/>
</dbReference>